<dbReference type="EMBL" id="QOVL01000005">
    <property type="protein sequence ID" value="RXG32036.1"/>
    <property type="molecule type" value="Genomic_DNA"/>
</dbReference>
<evidence type="ECO:0000313" key="1">
    <source>
        <dbReference type="EMBL" id="RXG32036.1"/>
    </source>
</evidence>
<gene>
    <name evidence="1" type="ORF">DSL99_1341</name>
</gene>
<protein>
    <recommendedName>
        <fullName evidence="3">Transglycosylase-like protein with SLT domain</fullName>
    </recommendedName>
</protein>
<evidence type="ECO:0000313" key="2">
    <source>
        <dbReference type="Proteomes" id="UP000290608"/>
    </source>
</evidence>
<name>A0A4Q0PN98_9FLAO</name>
<proteinExistence type="predicted"/>
<dbReference type="Proteomes" id="UP000290608">
    <property type="component" value="Unassembled WGS sequence"/>
</dbReference>
<dbReference type="AlphaFoldDB" id="A0A4Q0PN98"/>
<sequence length="179" mass="20583">MKVAEITFGYKLKADVLKCDPQAFVDKVIEISRCLYINPHWLMVVMELETAGTFDPAITNSLGYTGLIQFGTAAAADLSITTAQLRKMNALEQLDYVYRYLKPYTRRMQKLADVYLAVFFPRAIGRHDGWVLQTARLSPERIAKWNPGFDVDKNKQIQIWEIKQKVIARVRKDQLKNIA</sequence>
<dbReference type="InterPro" id="IPR023346">
    <property type="entry name" value="Lysozyme-like_dom_sf"/>
</dbReference>
<dbReference type="RefSeq" id="WP_073098510.1">
    <property type="nucleotide sequence ID" value="NZ_QOVL01000005.1"/>
</dbReference>
<comment type="caution">
    <text evidence="1">The sequence shown here is derived from an EMBL/GenBank/DDBJ whole genome shotgun (WGS) entry which is preliminary data.</text>
</comment>
<dbReference type="SUPFAM" id="SSF53955">
    <property type="entry name" value="Lysozyme-like"/>
    <property type="match status" value="1"/>
</dbReference>
<organism evidence="1 2">
    <name type="scientific">Leeuwenhoekiella marinoflava</name>
    <dbReference type="NCBI Taxonomy" id="988"/>
    <lineage>
        <taxon>Bacteria</taxon>
        <taxon>Pseudomonadati</taxon>
        <taxon>Bacteroidota</taxon>
        <taxon>Flavobacteriia</taxon>
        <taxon>Flavobacteriales</taxon>
        <taxon>Flavobacteriaceae</taxon>
        <taxon>Leeuwenhoekiella</taxon>
    </lineage>
</organism>
<accession>A0A4Q0PN98</accession>
<dbReference type="STRING" id="1122159.SAMN02745246_01396"/>
<reference evidence="1 2" key="1">
    <citation type="submission" date="2018-07" db="EMBL/GenBank/DDBJ databases">
        <title>Leeuwenhoekiella genomics.</title>
        <authorList>
            <person name="Tahon G."/>
            <person name="Willems A."/>
        </authorList>
    </citation>
    <scope>NUCLEOTIDE SEQUENCE [LARGE SCALE GENOMIC DNA]</scope>
    <source>
        <strain evidence="1 2">LMG 1345</strain>
    </source>
</reference>
<evidence type="ECO:0008006" key="3">
    <source>
        <dbReference type="Google" id="ProtNLM"/>
    </source>
</evidence>